<dbReference type="OrthoDB" id="8982743at2"/>
<keyword evidence="10" id="KW-0998">Cell outer membrane</keyword>
<evidence type="ECO:0000256" key="5">
    <source>
        <dbReference type="ARBA" id="ARBA00022692"/>
    </source>
</evidence>
<reference evidence="14 15" key="1">
    <citation type="journal article" date="2012" name="J. Bacteriol.">
        <title>De Novo Genome Project of Cupriavidus basilensis OR16.</title>
        <authorList>
            <person name="Cserhati M."/>
            <person name="Kriszt B."/>
            <person name="Szoboszlay S."/>
            <person name="Toth A."/>
            <person name="Szabo I."/>
            <person name="Tancsics A."/>
            <person name="Nagy I."/>
            <person name="Horvath B."/>
            <person name="Nagy I."/>
            <person name="Kukolya J."/>
        </authorList>
    </citation>
    <scope>NUCLEOTIDE SEQUENCE [LARGE SCALE GENOMIC DNA]</scope>
    <source>
        <strain evidence="14 15">OR16</strain>
    </source>
</reference>
<dbReference type="InterPro" id="IPR033900">
    <property type="entry name" value="Gram_neg_porin_domain"/>
</dbReference>
<evidence type="ECO:0000256" key="6">
    <source>
        <dbReference type="ARBA" id="ARBA00022729"/>
    </source>
</evidence>
<keyword evidence="8" id="KW-0626">Porin</keyword>
<evidence type="ECO:0000256" key="2">
    <source>
        <dbReference type="ARBA" id="ARBA00011233"/>
    </source>
</evidence>
<evidence type="ECO:0000256" key="4">
    <source>
        <dbReference type="ARBA" id="ARBA00022452"/>
    </source>
</evidence>
<dbReference type="CDD" id="cd00342">
    <property type="entry name" value="gram_neg_porins"/>
    <property type="match status" value="1"/>
</dbReference>
<proteinExistence type="predicted"/>
<dbReference type="SUPFAM" id="SSF56935">
    <property type="entry name" value="Porins"/>
    <property type="match status" value="1"/>
</dbReference>
<feature type="domain" description="Porin" evidence="13">
    <location>
        <begin position="12"/>
        <end position="327"/>
    </location>
</feature>
<keyword evidence="6 12" id="KW-0732">Signal</keyword>
<protein>
    <submittedName>
        <fullName evidence="14">Outer membrane porin</fullName>
    </submittedName>
</protein>
<evidence type="ECO:0000256" key="9">
    <source>
        <dbReference type="ARBA" id="ARBA00023136"/>
    </source>
</evidence>
<evidence type="ECO:0000256" key="3">
    <source>
        <dbReference type="ARBA" id="ARBA00022448"/>
    </source>
</evidence>
<dbReference type="InterPro" id="IPR023614">
    <property type="entry name" value="Porin_dom_sf"/>
</dbReference>
<evidence type="ECO:0000256" key="11">
    <source>
        <dbReference type="SAM" id="MobiDB-lite"/>
    </source>
</evidence>
<gene>
    <name evidence="14" type="ORF">OR16_10843</name>
</gene>
<comment type="subunit">
    <text evidence="2">Homotrimer.</text>
</comment>
<organism evidence="14 15">
    <name type="scientific">Cupriavidus basilensis OR16</name>
    <dbReference type="NCBI Taxonomy" id="1127483"/>
    <lineage>
        <taxon>Bacteria</taxon>
        <taxon>Pseudomonadati</taxon>
        <taxon>Pseudomonadota</taxon>
        <taxon>Betaproteobacteria</taxon>
        <taxon>Burkholderiales</taxon>
        <taxon>Burkholderiaceae</taxon>
        <taxon>Cupriavidus</taxon>
    </lineage>
</organism>
<sequence>MRTFGFQLMLGALAAGNACAQGSVTLYGIVDQSIRFTTNANAQNDHNVALANGAVTNSRFGFKGEEALGSDLKAVFRLENGFDPQNGKTNQNGRLFGRYAYVGLSSSLGTIRLGRQSTEGFNLFGEFDPLTIGNYTANSWPYFITVGRIDNALSYDGTFGGLNVGASYGFGEQPGSMSQNAYWGARAAYTVGRFSLGGVYQETRDPASHAQRMWGVAGRYASGGANLFLGYLGGRDATGSLDGALNDSSRTVSYGSYAANPRKDNTFYSGITYQATPALALTGVFYYDDIRNVNAIRGNGGKRYAGVLLAEYSLSRRTQLYGTVDHNVVSGGAASELPGRGNQTGASLGIRHSF</sequence>
<feature type="chain" id="PRO_5003554128" evidence="12">
    <location>
        <begin position="21"/>
        <end position="354"/>
    </location>
</feature>
<evidence type="ECO:0000259" key="13">
    <source>
        <dbReference type="Pfam" id="PF13609"/>
    </source>
</evidence>
<evidence type="ECO:0000256" key="1">
    <source>
        <dbReference type="ARBA" id="ARBA00004571"/>
    </source>
</evidence>
<keyword evidence="9" id="KW-0472">Membrane</keyword>
<dbReference type="AlphaFoldDB" id="H1S354"/>
<evidence type="ECO:0000256" key="8">
    <source>
        <dbReference type="ARBA" id="ARBA00023114"/>
    </source>
</evidence>
<evidence type="ECO:0000256" key="7">
    <source>
        <dbReference type="ARBA" id="ARBA00023065"/>
    </source>
</evidence>
<comment type="subcellular location">
    <subcellularLocation>
        <location evidence="1">Cell outer membrane</location>
        <topology evidence="1">Multi-pass membrane protein</topology>
    </subcellularLocation>
</comment>
<dbReference type="GO" id="GO:0009279">
    <property type="term" value="C:cell outer membrane"/>
    <property type="evidence" value="ECO:0007669"/>
    <property type="project" value="UniProtKB-SubCell"/>
</dbReference>
<dbReference type="Pfam" id="PF13609">
    <property type="entry name" value="Porin_4"/>
    <property type="match status" value="1"/>
</dbReference>
<keyword evidence="5" id="KW-0812">Transmembrane</keyword>
<evidence type="ECO:0000256" key="12">
    <source>
        <dbReference type="SAM" id="SignalP"/>
    </source>
</evidence>
<comment type="caution">
    <text evidence="14">The sequence shown here is derived from an EMBL/GenBank/DDBJ whole genome shotgun (WGS) entry which is preliminary data.</text>
</comment>
<feature type="region of interest" description="Disordered" evidence="11">
    <location>
        <begin position="334"/>
        <end position="354"/>
    </location>
</feature>
<dbReference type="Gene3D" id="2.40.160.10">
    <property type="entry name" value="Porin"/>
    <property type="match status" value="1"/>
</dbReference>
<name>H1S354_9BURK</name>
<keyword evidence="7" id="KW-0406">Ion transport</keyword>
<dbReference type="Proteomes" id="UP000005808">
    <property type="component" value="Unassembled WGS sequence"/>
</dbReference>
<evidence type="ECO:0000256" key="10">
    <source>
        <dbReference type="ARBA" id="ARBA00023237"/>
    </source>
</evidence>
<evidence type="ECO:0000313" key="14">
    <source>
        <dbReference type="EMBL" id="EHP43062.1"/>
    </source>
</evidence>
<dbReference type="GO" id="GO:0006811">
    <property type="term" value="P:monoatomic ion transport"/>
    <property type="evidence" value="ECO:0007669"/>
    <property type="project" value="UniProtKB-KW"/>
</dbReference>
<dbReference type="GO" id="GO:0015288">
    <property type="term" value="F:porin activity"/>
    <property type="evidence" value="ECO:0007669"/>
    <property type="project" value="UniProtKB-KW"/>
</dbReference>
<dbReference type="EMBL" id="AHJE01000023">
    <property type="protein sequence ID" value="EHP43062.1"/>
    <property type="molecule type" value="Genomic_DNA"/>
</dbReference>
<evidence type="ECO:0000313" key="15">
    <source>
        <dbReference type="Proteomes" id="UP000005808"/>
    </source>
</evidence>
<accession>H1S354</accession>
<keyword evidence="4" id="KW-1134">Transmembrane beta strand</keyword>
<dbReference type="PATRIC" id="fig|1127483.3.peg.2168"/>
<dbReference type="RefSeq" id="WP_006157841.1">
    <property type="nucleotide sequence ID" value="NZ_AHJE01000023.1"/>
</dbReference>
<dbReference type="PANTHER" id="PTHR34501">
    <property type="entry name" value="PROTEIN YDDL-RELATED"/>
    <property type="match status" value="1"/>
</dbReference>
<dbReference type="PANTHER" id="PTHR34501:SF9">
    <property type="entry name" value="MAJOR OUTER MEMBRANE PROTEIN P.IA"/>
    <property type="match status" value="1"/>
</dbReference>
<feature type="signal peptide" evidence="12">
    <location>
        <begin position="1"/>
        <end position="20"/>
    </location>
</feature>
<dbReference type="GO" id="GO:0046930">
    <property type="term" value="C:pore complex"/>
    <property type="evidence" value="ECO:0007669"/>
    <property type="project" value="UniProtKB-KW"/>
</dbReference>
<keyword evidence="3" id="KW-0813">Transport</keyword>
<dbReference type="InterPro" id="IPR050298">
    <property type="entry name" value="Gram-neg_bact_OMP"/>
</dbReference>